<reference evidence="2" key="3">
    <citation type="submission" date="2025-08" db="UniProtKB">
        <authorList>
            <consortium name="Ensembl"/>
        </authorList>
    </citation>
    <scope>IDENTIFICATION</scope>
    <source>
        <strain evidence="2">C57BL/6J</strain>
    </source>
</reference>
<protein>
    <submittedName>
        <fullName evidence="2">U2 small nuclear RNA auxiliary factor 1-like 4</fullName>
    </submittedName>
</protein>
<sequence length="55" mass="6299">MCVTTSGTTSWAMSTLSSGGRRMQSGHRSPPRSHTGHRPRERNRRRSPDHRHGRF</sequence>
<evidence type="ECO:0000256" key="1">
    <source>
        <dbReference type="SAM" id="MobiDB-lite"/>
    </source>
</evidence>
<dbReference type="MGI" id="MGI:2678374">
    <property type="gene designation" value="U2af1l4"/>
</dbReference>
<dbReference type="Ensembl" id="ENSMUST00000163482.8">
    <property type="protein sequence ID" value="ENSMUSP00000130649.2"/>
    <property type="gene ID" value="ENSMUSG00000078765.12"/>
</dbReference>
<reference evidence="2" key="4">
    <citation type="submission" date="2025-09" db="UniProtKB">
        <authorList>
            <consortium name="Ensembl"/>
        </authorList>
    </citation>
    <scope>IDENTIFICATION</scope>
    <source>
        <strain evidence="2">C57BL/6J</strain>
    </source>
</reference>
<feature type="compositionally biased region" description="Polar residues" evidence="1">
    <location>
        <begin position="1"/>
        <end position="18"/>
    </location>
</feature>
<feature type="region of interest" description="Disordered" evidence="1">
    <location>
        <begin position="1"/>
        <end position="55"/>
    </location>
</feature>
<name>E9Q5D0_MOUSE</name>
<organism evidence="2 3">
    <name type="scientific">Mus musculus</name>
    <name type="common">Mouse</name>
    <dbReference type="NCBI Taxonomy" id="10090"/>
    <lineage>
        <taxon>Eukaryota</taxon>
        <taxon>Metazoa</taxon>
        <taxon>Chordata</taxon>
        <taxon>Craniata</taxon>
        <taxon>Vertebrata</taxon>
        <taxon>Euteleostomi</taxon>
        <taxon>Mammalia</taxon>
        <taxon>Eutheria</taxon>
        <taxon>Euarchontoglires</taxon>
        <taxon>Glires</taxon>
        <taxon>Rodentia</taxon>
        <taxon>Myomorpha</taxon>
        <taxon>Muroidea</taxon>
        <taxon>Muridae</taxon>
        <taxon>Murinae</taxon>
        <taxon>Mus</taxon>
        <taxon>Mus</taxon>
    </lineage>
</organism>
<evidence type="ECO:0000313" key="2">
    <source>
        <dbReference type="Ensembl" id="ENSMUSP00000130649.2"/>
    </source>
</evidence>
<dbReference type="Proteomes" id="UP000000589">
    <property type="component" value="Chromosome 7"/>
</dbReference>
<accession>E9Q5D0</accession>
<dbReference type="AlphaFoldDB" id="E9Q5D0"/>
<dbReference type="ExpressionAtlas" id="E9Q5D0">
    <property type="expression patterns" value="baseline and differential"/>
</dbReference>
<keyword evidence="3" id="KW-1185">Reference proteome</keyword>
<dbReference type="HOGENOM" id="CLU_3031775_0_0_1"/>
<proteinExistence type="predicted"/>
<reference evidence="2 3" key="2">
    <citation type="journal article" date="2011" name="PLoS Biol.">
        <title>Modernizing reference genome assemblies.</title>
        <authorList>
            <person name="Church D.M."/>
            <person name="Schneider V.A."/>
            <person name="Graves T."/>
            <person name="Auger K."/>
            <person name="Cunningham F."/>
            <person name="Bouk N."/>
            <person name="Chen H.C."/>
            <person name="Agarwala R."/>
            <person name="McLaren W.M."/>
            <person name="Ritchie G.R."/>
            <person name="Albracht D."/>
            <person name="Kremitzki M."/>
            <person name="Rock S."/>
            <person name="Kotkiewicz H."/>
            <person name="Kremitzki C."/>
            <person name="Wollam A."/>
            <person name="Trani L."/>
            <person name="Fulton L."/>
            <person name="Fulton R."/>
            <person name="Matthews L."/>
            <person name="Whitehead S."/>
            <person name="Chow W."/>
            <person name="Torrance J."/>
            <person name="Dunn M."/>
            <person name="Harden G."/>
            <person name="Threadgold G."/>
            <person name="Wood J."/>
            <person name="Collins J."/>
            <person name="Heath P."/>
            <person name="Griffiths G."/>
            <person name="Pelan S."/>
            <person name="Grafham D."/>
            <person name="Eichler E.E."/>
            <person name="Weinstock G."/>
            <person name="Mardis E.R."/>
            <person name="Wilson R.K."/>
            <person name="Howe K."/>
            <person name="Flicek P."/>
            <person name="Hubbard T."/>
        </authorList>
    </citation>
    <scope>NUCLEOTIDE SEQUENCE [LARGE SCALE GENOMIC DNA]</scope>
    <source>
        <strain evidence="2 3">C57BL/6J</strain>
    </source>
</reference>
<reference evidence="2 3" key="1">
    <citation type="journal article" date="2009" name="PLoS Biol.">
        <title>Lineage-specific biology revealed by a finished genome assembly of the mouse.</title>
        <authorList>
            <consortium name="Mouse Genome Sequencing Consortium"/>
            <person name="Church D.M."/>
            <person name="Goodstadt L."/>
            <person name="Hillier L.W."/>
            <person name="Zody M.C."/>
            <person name="Goldstein S."/>
            <person name="She X."/>
            <person name="Bult C.J."/>
            <person name="Agarwala R."/>
            <person name="Cherry J.L."/>
            <person name="DiCuccio M."/>
            <person name="Hlavina W."/>
            <person name="Kapustin Y."/>
            <person name="Meric P."/>
            <person name="Maglott D."/>
            <person name="Birtle Z."/>
            <person name="Marques A.C."/>
            <person name="Graves T."/>
            <person name="Zhou S."/>
            <person name="Teague B."/>
            <person name="Potamousis K."/>
            <person name="Churas C."/>
            <person name="Place M."/>
            <person name="Herschleb J."/>
            <person name="Runnheim R."/>
            <person name="Forrest D."/>
            <person name="Amos-Landgraf J."/>
            <person name="Schwartz D.C."/>
            <person name="Cheng Z."/>
            <person name="Lindblad-Toh K."/>
            <person name="Eichler E.E."/>
            <person name="Ponting C.P."/>
        </authorList>
    </citation>
    <scope>NUCLEOTIDE SEQUENCE [LARGE SCALE GENOMIC DNA]</scope>
    <source>
        <strain evidence="2 3">C57BL/6J</strain>
    </source>
</reference>
<dbReference type="GeneTree" id="ENSGT00950000183152"/>
<evidence type="ECO:0000313" key="3">
    <source>
        <dbReference type="Proteomes" id="UP000000589"/>
    </source>
</evidence>
<dbReference type="ProteomicsDB" id="316894"/>
<feature type="compositionally biased region" description="Basic residues" evidence="1">
    <location>
        <begin position="29"/>
        <end position="55"/>
    </location>
</feature>
<dbReference type="Bgee" id="ENSMUSG00000078765">
    <property type="expression patterns" value="Expressed in primary oocyte and 63 other cell types or tissues"/>
</dbReference>
<gene>
    <name evidence="2" type="primary">U2af1l4</name>
</gene>
<dbReference type="VEuPathDB" id="HostDB:ENSMUSG00000078765"/>